<sequence length="84" mass="9282">MIDMAAEHESRLETLHPVFREFDTAVHSYVDLVREAPNLTDEQPEARLLAAGIERFVATGCVTFVPLAFGRVVVTGLRANVADK</sequence>
<evidence type="ECO:0000313" key="2">
    <source>
        <dbReference type="Proteomes" id="UP000317977"/>
    </source>
</evidence>
<dbReference type="Proteomes" id="UP000317977">
    <property type="component" value="Unassembled WGS sequence"/>
</dbReference>
<proteinExistence type="predicted"/>
<keyword evidence="2" id="KW-1185">Reference proteome</keyword>
<accession>A0A5C6EUP5</accession>
<dbReference type="AlphaFoldDB" id="A0A5C6EUP5"/>
<name>A0A5C6EUP5_9BACT</name>
<protein>
    <submittedName>
        <fullName evidence="1">Uncharacterized protein</fullName>
    </submittedName>
</protein>
<gene>
    <name evidence="1" type="ORF">Poly59_36170</name>
</gene>
<comment type="caution">
    <text evidence="1">The sequence shown here is derived from an EMBL/GenBank/DDBJ whole genome shotgun (WGS) entry which is preliminary data.</text>
</comment>
<organism evidence="1 2">
    <name type="scientific">Rubripirellula reticaptiva</name>
    <dbReference type="NCBI Taxonomy" id="2528013"/>
    <lineage>
        <taxon>Bacteria</taxon>
        <taxon>Pseudomonadati</taxon>
        <taxon>Planctomycetota</taxon>
        <taxon>Planctomycetia</taxon>
        <taxon>Pirellulales</taxon>
        <taxon>Pirellulaceae</taxon>
        <taxon>Rubripirellula</taxon>
    </lineage>
</organism>
<dbReference type="EMBL" id="SJPX01000003">
    <property type="protein sequence ID" value="TWU52020.1"/>
    <property type="molecule type" value="Genomic_DNA"/>
</dbReference>
<reference evidence="1 2" key="1">
    <citation type="submission" date="2019-02" db="EMBL/GenBank/DDBJ databases">
        <title>Deep-cultivation of Planctomycetes and their phenomic and genomic characterization uncovers novel biology.</title>
        <authorList>
            <person name="Wiegand S."/>
            <person name="Jogler M."/>
            <person name="Boedeker C."/>
            <person name="Pinto D."/>
            <person name="Vollmers J."/>
            <person name="Rivas-Marin E."/>
            <person name="Kohn T."/>
            <person name="Peeters S.H."/>
            <person name="Heuer A."/>
            <person name="Rast P."/>
            <person name="Oberbeckmann S."/>
            <person name="Bunk B."/>
            <person name="Jeske O."/>
            <person name="Meyerdierks A."/>
            <person name="Storesund J.E."/>
            <person name="Kallscheuer N."/>
            <person name="Luecker S."/>
            <person name="Lage O.M."/>
            <person name="Pohl T."/>
            <person name="Merkel B.J."/>
            <person name="Hornburger P."/>
            <person name="Mueller R.-W."/>
            <person name="Bruemmer F."/>
            <person name="Labrenz M."/>
            <person name="Spormann A.M."/>
            <person name="Op Den Camp H."/>
            <person name="Overmann J."/>
            <person name="Amann R."/>
            <person name="Jetten M.S.M."/>
            <person name="Mascher T."/>
            <person name="Medema M.H."/>
            <person name="Devos D.P."/>
            <person name="Kaster A.-K."/>
            <person name="Ovreas L."/>
            <person name="Rohde M."/>
            <person name="Galperin M.Y."/>
            <person name="Jogler C."/>
        </authorList>
    </citation>
    <scope>NUCLEOTIDE SEQUENCE [LARGE SCALE GENOMIC DNA]</scope>
    <source>
        <strain evidence="1 2">Poly59</strain>
    </source>
</reference>
<evidence type="ECO:0000313" key="1">
    <source>
        <dbReference type="EMBL" id="TWU52020.1"/>
    </source>
</evidence>